<dbReference type="Gene3D" id="2.115.10.20">
    <property type="entry name" value="Glycosyl hydrolase domain, family 43"/>
    <property type="match status" value="1"/>
</dbReference>
<dbReference type="Pfam" id="PF04041">
    <property type="entry name" value="Glyco_hydro_130"/>
    <property type="match status" value="1"/>
</dbReference>
<dbReference type="EMBL" id="CADCWK010000107">
    <property type="protein sequence ID" value="CAA9553980.1"/>
    <property type="molecule type" value="Genomic_DNA"/>
</dbReference>
<organism evidence="4">
    <name type="scientific">uncultured Thermomicrobiales bacterium</name>
    <dbReference type="NCBI Taxonomy" id="1645740"/>
    <lineage>
        <taxon>Bacteria</taxon>
        <taxon>Pseudomonadati</taxon>
        <taxon>Thermomicrobiota</taxon>
        <taxon>Thermomicrobia</taxon>
        <taxon>Thermomicrobiales</taxon>
        <taxon>environmental samples</taxon>
    </lineage>
</organism>
<dbReference type="GO" id="GO:0016757">
    <property type="term" value="F:glycosyltransferase activity"/>
    <property type="evidence" value="ECO:0007669"/>
    <property type="project" value="UniProtKB-KW"/>
</dbReference>
<dbReference type="PIRSF" id="PIRSF016202">
    <property type="entry name" value="PH1107"/>
    <property type="match status" value="1"/>
</dbReference>
<dbReference type="AlphaFoldDB" id="A0A6J4ULL9"/>
<evidence type="ECO:0000256" key="3">
    <source>
        <dbReference type="ARBA" id="ARBA00024356"/>
    </source>
</evidence>
<protein>
    <submittedName>
        <fullName evidence="4">GH130</fullName>
    </submittedName>
</protein>
<keyword evidence="2" id="KW-0808">Transferase</keyword>
<evidence type="ECO:0000256" key="1">
    <source>
        <dbReference type="ARBA" id="ARBA00022676"/>
    </source>
</evidence>
<evidence type="ECO:0000256" key="2">
    <source>
        <dbReference type="ARBA" id="ARBA00022679"/>
    </source>
</evidence>
<dbReference type="SUPFAM" id="SSF75005">
    <property type="entry name" value="Arabinanase/levansucrase/invertase"/>
    <property type="match status" value="1"/>
</dbReference>
<proteinExistence type="inferred from homology"/>
<sequence>MATSSLGPVRLQRATHNPVLSPIEGSDWEGRTVFNTGVADVDGATVLIYRAQGTGSDVSRLGFAVSTDGVHFARLDRPVFVPDAPNEVKGVEDPRLTYLDGRWYMVYTAWSEGNIEVAMASTTNFFTWERHGTVIPGPDNKDAALFPDKVGGRYAMFHRIPPSMWLAFSDDLTGGQWGDYAEIMRPRPGNWDGWKLGAGGPPIRTDHGWLVIYHGVAQPKRYCLGVAMLDLDDPRKVINWPAAAVLEPEEPWELRGDVDNVVFTCGTSERNGKYYVYYGGADTAIGVATIDREELIDFALHSDSWRG</sequence>
<dbReference type="PANTHER" id="PTHR34106:SF5">
    <property type="entry name" value="GLYCOSIDASE"/>
    <property type="match status" value="1"/>
</dbReference>
<name>A0A6J4ULL9_9BACT</name>
<evidence type="ECO:0000313" key="4">
    <source>
        <dbReference type="EMBL" id="CAA9553980.1"/>
    </source>
</evidence>
<keyword evidence="1" id="KW-0328">Glycosyltransferase</keyword>
<accession>A0A6J4ULL9</accession>
<dbReference type="InterPro" id="IPR007184">
    <property type="entry name" value="Mannoside_phosphorylase"/>
</dbReference>
<gene>
    <name evidence="4" type="ORF">AVDCRST_MAG33-1128</name>
</gene>
<reference evidence="4" key="1">
    <citation type="submission" date="2020-02" db="EMBL/GenBank/DDBJ databases">
        <authorList>
            <person name="Meier V. D."/>
        </authorList>
    </citation>
    <scope>NUCLEOTIDE SEQUENCE</scope>
    <source>
        <strain evidence="4">AVDCRST_MAG33</strain>
    </source>
</reference>
<comment type="similarity">
    <text evidence="3">Belongs to the glycosyl hydrolase 130 family.</text>
</comment>
<dbReference type="CDD" id="cd18614">
    <property type="entry name" value="GH130"/>
    <property type="match status" value="1"/>
</dbReference>
<dbReference type="InterPro" id="IPR023296">
    <property type="entry name" value="Glyco_hydro_beta-prop_sf"/>
</dbReference>
<dbReference type="PANTHER" id="PTHR34106">
    <property type="entry name" value="GLYCOSIDASE"/>
    <property type="match status" value="1"/>
</dbReference>